<feature type="signal peptide" evidence="3">
    <location>
        <begin position="1"/>
        <end position="20"/>
    </location>
</feature>
<name>A0A9Q3YM87_9GAMM</name>
<dbReference type="EMBL" id="JAJGNA010000001">
    <property type="protein sequence ID" value="MCC4307291.1"/>
    <property type="molecule type" value="Genomic_DNA"/>
</dbReference>
<accession>A0A9Q3YM87</accession>
<sequence length="242" mass="27248">MRKSVLPLPMVLLLPLLVGSADGLVSVPDGPPPLWSLISDRQQVRVFRQNDDGPDFAIRGTTRFALRDEYALVAVLRDYAAYPEWLHFVTEVDELAAGPDGGRRLRFTTRLPWPLRDREALLESRLLPAPVSADQVTVALSNRPGLLPPDPAYVRVPRLRGSLAFRRLEGDRVEVDYRLRLDPGGDLPAWLARLLLRDAAHFTLRRLRAAVRQPRYQGHYYSGLDLRGPGRPVEGENVTKPQ</sequence>
<feature type="domain" description="START" evidence="4">
    <location>
        <begin position="6"/>
        <end position="216"/>
    </location>
</feature>
<keyword evidence="2" id="KW-1277">Toxin-antitoxin system</keyword>
<reference evidence="5" key="1">
    <citation type="submission" date="2021-10" db="EMBL/GenBank/DDBJ databases">
        <title>The diversity and Nitrogen Metabolism of Culturable Nitrate-Utilizing Bacteria Within the Oxygen Minimum Zone of the Changjiang (Yangtze River)Estuary.</title>
        <authorList>
            <person name="Zhang D."/>
            <person name="Zheng J."/>
            <person name="Liu S."/>
            <person name="He W."/>
        </authorList>
    </citation>
    <scope>NUCLEOTIDE SEQUENCE</scope>
    <source>
        <strain evidence="5">FXH-223</strain>
    </source>
</reference>
<evidence type="ECO:0000256" key="2">
    <source>
        <dbReference type="ARBA" id="ARBA00022649"/>
    </source>
</evidence>
<proteinExistence type="inferred from homology"/>
<dbReference type="PROSITE" id="PS50848">
    <property type="entry name" value="START"/>
    <property type="match status" value="1"/>
</dbReference>
<dbReference type="Proteomes" id="UP001108027">
    <property type="component" value="Unassembled WGS sequence"/>
</dbReference>
<evidence type="ECO:0000313" key="6">
    <source>
        <dbReference type="Proteomes" id="UP001108027"/>
    </source>
</evidence>
<gene>
    <name evidence="5" type="ORF">LL252_01795</name>
</gene>
<dbReference type="InterPro" id="IPR023393">
    <property type="entry name" value="START-like_dom_sf"/>
</dbReference>
<dbReference type="Gene3D" id="3.30.530.20">
    <property type="match status" value="1"/>
</dbReference>
<dbReference type="Pfam" id="PF03364">
    <property type="entry name" value="Polyketide_cyc"/>
    <property type="match status" value="1"/>
</dbReference>
<dbReference type="InterPro" id="IPR002913">
    <property type="entry name" value="START_lipid-bd_dom"/>
</dbReference>
<comment type="similarity">
    <text evidence="1">Belongs to the ribosome association toxin RatA family.</text>
</comment>
<keyword evidence="6" id="KW-1185">Reference proteome</keyword>
<comment type="caution">
    <text evidence="5">The sequence shown here is derived from an EMBL/GenBank/DDBJ whole genome shotgun (WGS) entry which is preliminary data.</text>
</comment>
<dbReference type="GO" id="GO:0008289">
    <property type="term" value="F:lipid binding"/>
    <property type="evidence" value="ECO:0007669"/>
    <property type="project" value="InterPro"/>
</dbReference>
<dbReference type="RefSeq" id="WP_228232496.1">
    <property type="nucleotide sequence ID" value="NZ_JAJGNA010000001.1"/>
</dbReference>
<feature type="chain" id="PRO_5040511249" description="START domain-containing protein" evidence="3">
    <location>
        <begin position="21"/>
        <end position="242"/>
    </location>
</feature>
<evidence type="ECO:0000256" key="3">
    <source>
        <dbReference type="SAM" id="SignalP"/>
    </source>
</evidence>
<protein>
    <recommendedName>
        <fullName evidence="4">START domain-containing protein</fullName>
    </recommendedName>
</protein>
<keyword evidence="3" id="KW-0732">Signal</keyword>
<organism evidence="5 6">
    <name type="scientific">Alloalcanivorax marinus</name>
    <dbReference type="NCBI Taxonomy" id="1177169"/>
    <lineage>
        <taxon>Bacteria</taxon>
        <taxon>Pseudomonadati</taxon>
        <taxon>Pseudomonadota</taxon>
        <taxon>Gammaproteobacteria</taxon>
        <taxon>Oceanospirillales</taxon>
        <taxon>Alcanivoracaceae</taxon>
        <taxon>Alloalcanivorax</taxon>
    </lineage>
</organism>
<evidence type="ECO:0000259" key="4">
    <source>
        <dbReference type="PROSITE" id="PS50848"/>
    </source>
</evidence>
<evidence type="ECO:0000256" key="1">
    <source>
        <dbReference type="ARBA" id="ARBA00008918"/>
    </source>
</evidence>
<dbReference type="AlphaFoldDB" id="A0A9Q3YM87"/>
<dbReference type="InterPro" id="IPR005031">
    <property type="entry name" value="COQ10_START"/>
</dbReference>
<dbReference type="SUPFAM" id="SSF55961">
    <property type="entry name" value="Bet v1-like"/>
    <property type="match status" value="1"/>
</dbReference>
<evidence type="ECO:0000313" key="5">
    <source>
        <dbReference type="EMBL" id="MCC4307291.1"/>
    </source>
</evidence>